<evidence type="ECO:0000256" key="2">
    <source>
        <dbReference type="ARBA" id="ARBA00022679"/>
    </source>
</evidence>
<dbReference type="Pfam" id="PF17917">
    <property type="entry name" value="RT_RNaseH"/>
    <property type="match status" value="1"/>
</dbReference>
<keyword evidence="9" id="KW-0460">Magnesium</keyword>
<evidence type="ECO:0000256" key="9">
    <source>
        <dbReference type="ARBA" id="ARBA00022842"/>
    </source>
</evidence>
<dbReference type="Pfam" id="PF00078">
    <property type="entry name" value="RVT_1"/>
    <property type="match status" value="1"/>
</dbReference>
<feature type="domain" description="Reverse transcriptase" evidence="16">
    <location>
        <begin position="1"/>
        <end position="92"/>
    </location>
</feature>
<dbReference type="CDD" id="cd01647">
    <property type="entry name" value="RT_LTR"/>
    <property type="match status" value="1"/>
</dbReference>
<keyword evidence="8" id="KW-0378">Hydrolase</keyword>
<keyword evidence="15" id="KW-0175">Coiled coil</keyword>
<evidence type="ECO:0000259" key="17">
    <source>
        <dbReference type="PROSITE" id="PS50994"/>
    </source>
</evidence>
<dbReference type="FunFam" id="1.10.340.70:FF:000001">
    <property type="entry name" value="Retrovirus-related Pol polyprotein from transposon gypsy-like Protein"/>
    <property type="match status" value="1"/>
</dbReference>
<evidence type="ECO:0000313" key="19">
    <source>
        <dbReference type="Proteomes" id="UP000327085"/>
    </source>
</evidence>
<keyword evidence="13" id="KW-0238">DNA-binding</keyword>
<dbReference type="InterPro" id="IPR056924">
    <property type="entry name" value="SH3_Tf2-1"/>
</dbReference>
<feature type="non-terminal residue" evidence="18">
    <location>
        <position position="1"/>
    </location>
</feature>
<evidence type="ECO:0000256" key="4">
    <source>
        <dbReference type="ARBA" id="ARBA00022722"/>
    </source>
</evidence>
<dbReference type="Gramene" id="VVA29436">
    <property type="protein sequence ID" value="VVA29436"/>
    <property type="gene ID" value="Prudul26B015158"/>
</dbReference>
<dbReference type="FunFam" id="3.10.20.370:FF:000001">
    <property type="entry name" value="Retrovirus-related Pol polyprotein from transposon 17.6-like protein"/>
    <property type="match status" value="1"/>
</dbReference>
<accession>A0A5E4FPN5</accession>
<dbReference type="FunFam" id="3.30.70.270:FF:000003">
    <property type="entry name" value="Transposon Ty3-G Gag-Pol polyprotein"/>
    <property type="match status" value="1"/>
</dbReference>
<protein>
    <submittedName>
        <fullName evidence="18">PREDICTED: reverse mRNAase</fullName>
    </submittedName>
</protein>
<name>A0A5E4FPN5_PRUDU</name>
<dbReference type="PANTHER" id="PTHR37984">
    <property type="entry name" value="PROTEIN CBG26694"/>
    <property type="match status" value="1"/>
</dbReference>
<dbReference type="PANTHER" id="PTHR37984:SF5">
    <property type="entry name" value="PROTEIN NYNRIN-LIKE"/>
    <property type="match status" value="1"/>
</dbReference>
<evidence type="ECO:0000259" key="16">
    <source>
        <dbReference type="PROSITE" id="PS50878"/>
    </source>
</evidence>
<organism evidence="18 19">
    <name type="scientific">Prunus dulcis</name>
    <name type="common">Almond</name>
    <name type="synonym">Amygdalus dulcis</name>
    <dbReference type="NCBI Taxonomy" id="3755"/>
    <lineage>
        <taxon>Eukaryota</taxon>
        <taxon>Viridiplantae</taxon>
        <taxon>Streptophyta</taxon>
        <taxon>Embryophyta</taxon>
        <taxon>Tracheophyta</taxon>
        <taxon>Spermatophyta</taxon>
        <taxon>Magnoliopsida</taxon>
        <taxon>eudicotyledons</taxon>
        <taxon>Gunneridae</taxon>
        <taxon>Pentapetalae</taxon>
        <taxon>rosids</taxon>
        <taxon>fabids</taxon>
        <taxon>Rosales</taxon>
        <taxon>Rosaceae</taxon>
        <taxon>Amygdaloideae</taxon>
        <taxon>Amygdaleae</taxon>
        <taxon>Prunus</taxon>
    </lineage>
</organism>
<dbReference type="GO" id="GO:0003677">
    <property type="term" value="F:DNA binding"/>
    <property type="evidence" value="ECO:0007669"/>
    <property type="project" value="UniProtKB-KW"/>
</dbReference>
<dbReference type="EMBL" id="CABIKO010000165">
    <property type="protein sequence ID" value="VVA29436.1"/>
    <property type="molecule type" value="Genomic_DNA"/>
</dbReference>
<keyword evidence="1" id="KW-0645">Protease</keyword>
<proteinExistence type="predicted"/>
<dbReference type="InterPro" id="IPR050951">
    <property type="entry name" value="Retrovirus_Pol_polyprotein"/>
</dbReference>
<dbReference type="GO" id="GO:0006508">
    <property type="term" value="P:proteolysis"/>
    <property type="evidence" value="ECO:0007669"/>
    <property type="project" value="UniProtKB-KW"/>
</dbReference>
<dbReference type="SUPFAM" id="SSF56672">
    <property type="entry name" value="DNA/RNA polymerases"/>
    <property type="match status" value="1"/>
</dbReference>
<keyword evidence="6" id="KW-0064">Aspartyl protease</keyword>
<evidence type="ECO:0000256" key="13">
    <source>
        <dbReference type="ARBA" id="ARBA00023125"/>
    </source>
</evidence>
<dbReference type="Pfam" id="PF24626">
    <property type="entry name" value="SH3_Tf2-1"/>
    <property type="match status" value="1"/>
</dbReference>
<evidence type="ECO:0000256" key="1">
    <source>
        <dbReference type="ARBA" id="ARBA00022670"/>
    </source>
</evidence>
<dbReference type="InterPro" id="IPR000477">
    <property type="entry name" value="RT_dom"/>
</dbReference>
<dbReference type="CDD" id="cd09274">
    <property type="entry name" value="RNase_HI_RT_Ty3"/>
    <property type="match status" value="1"/>
</dbReference>
<dbReference type="InterPro" id="IPR001584">
    <property type="entry name" value="Integrase_cat-core"/>
</dbReference>
<evidence type="ECO:0000256" key="7">
    <source>
        <dbReference type="ARBA" id="ARBA00022759"/>
    </source>
</evidence>
<dbReference type="InterPro" id="IPR043128">
    <property type="entry name" value="Rev_trsase/Diguanyl_cyclase"/>
</dbReference>
<evidence type="ECO:0000256" key="12">
    <source>
        <dbReference type="ARBA" id="ARBA00022932"/>
    </source>
</evidence>
<dbReference type="AlphaFoldDB" id="A0A5E4FPN5"/>
<evidence type="ECO:0000256" key="10">
    <source>
        <dbReference type="ARBA" id="ARBA00022908"/>
    </source>
</evidence>
<keyword evidence="5" id="KW-0479">Metal-binding</keyword>
<dbReference type="PROSITE" id="PS50994">
    <property type="entry name" value="INTEGRASE"/>
    <property type="match status" value="1"/>
</dbReference>
<evidence type="ECO:0000256" key="6">
    <source>
        <dbReference type="ARBA" id="ARBA00022750"/>
    </source>
</evidence>
<gene>
    <name evidence="18" type="ORF">ALMOND_2B015158</name>
</gene>
<keyword evidence="14" id="KW-0233">DNA recombination</keyword>
<dbReference type="OMA" id="REEACIM"/>
<evidence type="ECO:0000256" key="5">
    <source>
        <dbReference type="ARBA" id="ARBA00022723"/>
    </source>
</evidence>
<dbReference type="InterPro" id="IPR012337">
    <property type="entry name" value="RNaseH-like_sf"/>
</dbReference>
<dbReference type="InterPro" id="IPR041373">
    <property type="entry name" value="RT_RNaseH"/>
</dbReference>
<keyword evidence="12" id="KW-0239">DNA-directed DNA polymerase</keyword>
<dbReference type="FunFam" id="3.30.70.270:FF:000020">
    <property type="entry name" value="Transposon Tf2-6 polyprotein-like Protein"/>
    <property type="match status" value="1"/>
</dbReference>
<dbReference type="Gene3D" id="3.30.70.270">
    <property type="match status" value="2"/>
</dbReference>
<feature type="coiled-coil region" evidence="15">
    <location>
        <begin position="583"/>
        <end position="618"/>
    </location>
</feature>
<feature type="domain" description="Integrase catalytic" evidence="17">
    <location>
        <begin position="447"/>
        <end position="563"/>
    </location>
</feature>
<dbReference type="GO" id="GO:0006310">
    <property type="term" value="P:DNA recombination"/>
    <property type="evidence" value="ECO:0007669"/>
    <property type="project" value="UniProtKB-KW"/>
</dbReference>
<dbReference type="GO" id="GO:0015074">
    <property type="term" value="P:DNA integration"/>
    <property type="evidence" value="ECO:0007669"/>
    <property type="project" value="UniProtKB-KW"/>
</dbReference>
<keyword evidence="11" id="KW-0695">RNA-directed DNA polymerase</keyword>
<dbReference type="GO" id="GO:0004190">
    <property type="term" value="F:aspartic-type endopeptidase activity"/>
    <property type="evidence" value="ECO:0007669"/>
    <property type="project" value="UniProtKB-KW"/>
</dbReference>
<keyword evidence="2" id="KW-0808">Transferase</keyword>
<dbReference type="Gene3D" id="3.30.420.10">
    <property type="entry name" value="Ribonuclease H-like superfamily/Ribonuclease H"/>
    <property type="match status" value="1"/>
</dbReference>
<dbReference type="GO" id="GO:0003964">
    <property type="term" value="F:RNA-directed DNA polymerase activity"/>
    <property type="evidence" value="ECO:0007669"/>
    <property type="project" value="UniProtKB-KW"/>
</dbReference>
<dbReference type="Proteomes" id="UP000327085">
    <property type="component" value="Chromosome 5"/>
</dbReference>
<dbReference type="GO" id="GO:0046872">
    <property type="term" value="F:metal ion binding"/>
    <property type="evidence" value="ECO:0007669"/>
    <property type="project" value="UniProtKB-KW"/>
</dbReference>
<keyword evidence="10" id="KW-0229">DNA integration</keyword>
<evidence type="ECO:0000256" key="3">
    <source>
        <dbReference type="ARBA" id="ARBA00022695"/>
    </source>
</evidence>
<dbReference type="PROSITE" id="PS50878">
    <property type="entry name" value="RT_POL"/>
    <property type="match status" value="1"/>
</dbReference>
<dbReference type="InterPro" id="IPR041588">
    <property type="entry name" value="Integrase_H2C2"/>
</dbReference>
<keyword evidence="3" id="KW-0548">Nucleotidyltransferase</keyword>
<dbReference type="GO" id="GO:0003887">
    <property type="term" value="F:DNA-directed DNA polymerase activity"/>
    <property type="evidence" value="ECO:0007669"/>
    <property type="project" value="UniProtKB-KW"/>
</dbReference>
<evidence type="ECO:0000256" key="14">
    <source>
        <dbReference type="ARBA" id="ARBA00023172"/>
    </source>
</evidence>
<dbReference type="InterPro" id="IPR036397">
    <property type="entry name" value="RNaseH_sf"/>
</dbReference>
<evidence type="ECO:0000256" key="15">
    <source>
        <dbReference type="SAM" id="Coils"/>
    </source>
</evidence>
<evidence type="ECO:0000256" key="11">
    <source>
        <dbReference type="ARBA" id="ARBA00022918"/>
    </source>
</evidence>
<sequence>SKDGLFEWLVMPFGLSNAPSTFMRLMNQVLRPFIGSFVVVHFDDILIYSTTKKEHLVHLRQVLDVLRENKLYVNLKKCSFCTNKLLFLGFVVGENGIQVDDEKIKAILDWPAPKTVSEVRSFHGLATFYRRFVRHFSSIAASITECLKKGRFSWGAEQERSFADIKEKLCTAPVLALPNFEKVFEVECDASGVGVGAVLSQDKRPVAFFSEKLSDARQKWSTYDQEFYAVVRALKQWEHYLIQKEFVLFTDHQALKYINSQKNIDKMHARWVTFLQKFSFVIKHTSGKTSRVADALSRRASLLVTLTQEVVGFECLKELYEGDDDFREIWTKCTNQEPMADYFLNEGYLFKGNQLCIPVSSLREKLIRDLHGGGLSGHLGRDKTIAGMEERFYWPQLKRDVGTIVTKCYTCQTSKGQVQNIGLYMPLPVPNDIWQDLAMDFVLACKKTADASNIAKLFFREVVRLHGVPTSITSDRDTKFLSHFWITLWRLFGTTLNHSSTAHPQTDGQTEVTNRTLGNMVRSVCGEKPKQWDYALPQVEFAYNSAVHSATGKSPFSIVYTAIPNHVVDLVKLPRGQQTSVAAKNLAEEVVAVRDEVKQKLEQTNTKYKAAADRHRRVKVFQEGDSVMIFLRKERFPVGTYSKLKPKKYGPYKVLKRINDNAYVIELPDSMGISNIFNVADLYEFREDE</sequence>
<reference evidence="19" key="1">
    <citation type="journal article" date="2020" name="Plant J.">
        <title>Transposons played a major role in the diversification between the closely related almond and peach genomes: results from the almond genome sequence.</title>
        <authorList>
            <person name="Alioto T."/>
            <person name="Alexiou K.G."/>
            <person name="Bardil A."/>
            <person name="Barteri F."/>
            <person name="Castanera R."/>
            <person name="Cruz F."/>
            <person name="Dhingra A."/>
            <person name="Duval H."/>
            <person name="Fernandez I Marti A."/>
            <person name="Frias L."/>
            <person name="Galan B."/>
            <person name="Garcia J.L."/>
            <person name="Howad W."/>
            <person name="Gomez-Garrido J."/>
            <person name="Gut M."/>
            <person name="Julca I."/>
            <person name="Morata J."/>
            <person name="Puigdomenech P."/>
            <person name="Ribeca P."/>
            <person name="Rubio Cabetas M.J."/>
            <person name="Vlasova A."/>
            <person name="Wirthensohn M."/>
            <person name="Garcia-Mas J."/>
            <person name="Gabaldon T."/>
            <person name="Casacuberta J.M."/>
            <person name="Arus P."/>
        </authorList>
    </citation>
    <scope>NUCLEOTIDE SEQUENCE [LARGE SCALE GENOMIC DNA]</scope>
    <source>
        <strain evidence="19">cv. Texas</strain>
    </source>
</reference>
<dbReference type="Gene3D" id="1.10.340.70">
    <property type="match status" value="1"/>
</dbReference>
<evidence type="ECO:0000256" key="8">
    <source>
        <dbReference type="ARBA" id="ARBA00022801"/>
    </source>
</evidence>
<feature type="non-terminal residue" evidence="18">
    <location>
        <position position="689"/>
    </location>
</feature>
<dbReference type="GO" id="GO:0004519">
    <property type="term" value="F:endonuclease activity"/>
    <property type="evidence" value="ECO:0007669"/>
    <property type="project" value="UniProtKB-KW"/>
</dbReference>
<dbReference type="InterPro" id="IPR043502">
    <property type="entry name" value="DNA/RNA_pol_sf"/>
</dbReference>
<keyword evidence="7" id="KW-0255">Endonuclease</keyword>
<evidence type="ECO:0000313" key="18">
    <source>
        <dbReference type="EMBL" id="VVA29436.1"/>
    </source>
</evidence>
<keyword evidence="4" id="KW-0540">Nuclease</keyword>
<dbReference type="InParanoid" id="A0A5E4FPN5"/>
<dbReference type="Pfam" id="PF17921">
    <property type="entry name" value="Integrase_H2C2"/>
    <property type="match status" value="1"/>
</dbReference>
<dbReference type="SUPFAM" id="SSF53098">
    <property type="entry name" value="Ribonuclease H-like"/>
    <property type="match status" value="1"/>
</dbReference>